<feature type="domain" description="Aminotransferase class V" evidence="1">
    <location>
        <begin position="54"/>
        <end position="450"/>
    </location>
</feature>
<name>A0A286UU15_9AGAM</name>
<keyword evidence="2" id="KW-0808">Transferase</keyword>
<keyword evidence="3" id="KW-1185">Reference proteome</keyword>
<dbReference type="Gene3D" id="3.90.1150.10">
    <property type="entry name" value="Aspartate Aminotransferase, domain 1"/>
    <property type="match status" value="1"/>
</dbReference>
<dbReference type="InParanoid" id="A0A286UU15"/>
<dbReference type="InterPro" id="IPR000192">
    <property type="entry name" value="Aminotrans_V_dom"/>
</dbReference>
<dbReference type="AlphaFoldDB" id="A0A286UU15"/>
<dbReference type="InterPro" id="IPR015422">
    <property type="entry name" value="PyrdxlP-dep_Trfase_small"/>
</dbReference>
<dbReference type="GO" id="GO:0016740">
    <property type="term" value="F:transferase activity"/>
    <property type="evidence" value="ECO:0007669"/>
    <property type="project" value="UniProtKB-KW"/>
</dbReference>
<evidence type="ECO:0000313" key="3">
    <source>
        <dbReference type="Proteomes" id="UP000217199"/>
    </source>
</evidence>
<dbReference type="Gene3D" id="3.40.640.10">
    <property type="entry name" value="Type I PLP-dependent aspartate aminotransferase-like (Major domain)"/>
    <property type="match status" value="1"/>
</dbReference>
<dbReference type="PANTHER" id="PTHR43586:SF21">
    <property type="entry name" value="PYRIDOXAL PHOSPHATE (PLP)-DEPENDENT ASPARTATE AMINOTRANSFERASE SUPERFAMILY"/>
    <property type="match status" value="1"/>
</dbReference>
<reference evidence="2 3" key="1">
    <citation type="journal article" date="2017" name="Mol. Ecol.">
        <title>Comparative and population genomic landscape of Phellinus noxius: A hypervariable fungus causing root rot in trees.</title>
        <authorList>
            <person name="Chung C.L."/>
            <person name="Lee T.J."/>
            <person name="Akiba M."/>
            <person name="Lee H.H."/>
            <person name="Kuo T.H."/>
            <person name="Liu D."/>
            <person name="Ke H.M."/>
            <person name="Yokoi T."/>
            <person name="Roa M.B."/>
            <person name="Lu M.J."/>
            <person name="Chang Y.Y."/>
            <person name="Ann P.J."/>
            <person name="Tsai J.N."/>
            <person name="Chen C.Y."/>
            <person name="Tzean S.S."/>
            <person name="Ota Y."/>
            <person name="Hattori T."/>
            <person name="Sahashi N."/>
            <person name="Liou R.F."/>
            <person name="Kikuchi T."/>
            <person name="Tsai I.J."/>
        </authorList>
    </citation>
    <scope>NUCLEOTIDE SEQUENCE [LARGE SCALE GENOMIC DNA]</scope>
    <source>
        <strain evidence="2 3">FFPRI411160</strain>
    </source>
</reference>
<dbReference type="PANTHER" id="PTHR43586">
    <property type="entry name" value="CYSTEINE DESULFURASE"/>
    <property type="match status" value="1"/>
</dbReference>
<protein>
    <submittedName>
        <fullName evidence="2">PLP-dependent transferase</fullName>
    </submittedName>
</protein>
<proteinExistence type="predicted"/>
<dbReference type="Proteomes" id="UP000217199">
    <property type="component" value="Unassembled WGS sequence"/>
</dbReference>
<evidence type="ECO:0000313" key="2">
    <source>
        <dbReference type="EMBL" id="PAV23067.1"/>
    </source>
</evidence>
<dbReference type="InterPro" id="IPR015424">
    <property type="entry name" value="PyrdxlP-dep_Trfase"/>
</dbReference>
<comment type="caution">
    <text evidence="2">The sequence shown here is derived from an EMBL/GenBank/DDBJ whole genome shotgun (WGS) entry which is preliminary data.</text>
</comment>
<dbReference type="Pfam" id="PF00266">
    <property type="entry name" value="Aminotran_5"/>
    <property type="match status" value="1"/>
</dbReference>
<accession>A0A286UU15</accession>
<dbReference type="OrthoDB" id="420046at2759"/>
<sequence length="462" mass="50770">MFRLQLRLSVITHYTNAILVPLTTNYKSYIMSEQLALDIEKARSQFPALTDGYIYADNAGGSQCLKSVVDRISDYLLNTNVQLGADYSVSVQSTNRTAEGPKATAELINADSADEIAFASSSTQASENLARAIESDILDGEEIIITGEHEANASPWKKLAARRGLTLKTWAHTELSSEIPNPYSVGLSLDALLPLINSKTRLVALTACSNILGSVVDVEKVIKAVRAEAAKQGVRKIEFCVDCVAYAPHRRIDVKKWDVDYCFFSYYKVYGPHTCALYARAASLANSLRALTHHFLQVDKVAYKLNPGGAGYELTYGVAGVLPYIQSLSPIGDIDDAFSRIAAHEQTLLAPLIGYLRSPQAVSRGVRIVGSDEITLSRVPTVSFVVIGERAVRSPDIVAYFDKKEKMGIRYGHFYAYSLVVNLRPKVDIDDAVVRISLVHYNTVKEVEVLVEVLKEALEALQ</sequence>
<dbReference type="SUPFAM" id="SSF53383">
    <property type="entry name" value="PLP-dependent transferases"/>
    <property type="match status" value="1"/>
</dbReference>
<organism evidence="2 3">
    <name type="scientific">Pyrrhoderma noxium</name>
    <dbReference type="NCBI Taxonomy" id="2282107"/>
    <lineage>
        <taxon>Eukaryota</taxon>
        <taxon>Fungi</taxon>
        <taxon>Dikarya</taxon>
        <taxon>Basidiomycota</taxon>
        <taxon>Agaricomycotina</taxon>
        <taxon>Agaricomycetes</taxon>
        <taxon>Hymenochaetales</taxon>
        <taxon>Hymenochaetaceae</taxon>
        <taxon>Pyrrhoderma</taxon>
    </lineage>
</organism>
<evidence type="ECO:0000259" key="1">
    <source>
        <dbReference type="Pfam" id="PF00266"/>
    </source>
</evidence>
<gene>
    <name evidence="2" type="ORF">PNOK_0013400</name>
</gene>
<dbReference type="STRING" id="2282107.A0A286UU15"/>
<dbReference type="EMBL" id="NBII01000001">
    <property type="protein sequence ID" value="PAV23067.1"/>
    <property type="molecule type" value="Genomic_DNA"/>
</dbReference>
<dbReference type="InterPro" id="IPR015421">
    <property type="entry name" value="PyrdxlP-dep_Trfase_major"/>
</dbReference>